<dbReference type="EMBL" id="ML977014">
    <property type="protein sequence ID" value="KAF1951811.1"/>
    <property type="molecule type" value="Genomic_DNA"/>
</dbReference>
<dbReference type="PANTHER" id="PTHR31306">
    <property type="entry name" value="ALPHA-1,6-MANNOSYLTRANSFERASE MNN11-RELATED"/>
    <property type="match status" value="1"/>
</dbReference>
<dbReference type="InterPro" id="IPR008630">
    <property type="entry name" value="Glyco_trans_34"/>
</dbReference>
<reference evidence="5" key="1">
    <citation type="journal article" date="2020" name="Stud. Mycol.">
        <title>101 Dothideomycetes genomes: a test case for predicting lifestyles and emergence of pathogens.</title>
        <authorList>
            <person name="Haridas S."/>
            <person name="Albert R."/>
            <person name="Binder M."/>
            <person name="Bloem J."/>
            <person name="Labutti K."/>
            <person name="Salamov A."/>
            <person name="Andreopoulos B."/>
            <person name="Baker S."/>
            <person name="Barry K."/>
            <person name="Bills G."/>
            <person name="Bluhm B."/>
            <person name="Cannon C."/>
            <person name="Castanera R."/>
            <person name="Culley D."/>
            <person name="Daum C."/>
            <person name="Ezra D."/>
            <person name="Gonzalez J."/>
            <person name="Henrissat B."/>
            <person name="Kuo A."/>
            <person name="Liang C."/>
            <person name="Lipzen A."/>
            <person name="Lutzoni F."/>
            <person name="Magnuson J."/>
            <person name="Mondo S."/>
            <person name="Nolan M."/>
            <person name="Ohm R."/>
            <person name="Pangilinan J."/>
            <person name="Park H.-J."/>
            <person name="Ramirez L."/>
            <person name="Alfaro M."/>
            <person name="Sun H."/>
            <person name="Tritt A."/>
            <person name="Yoshinaga Y."/>
            <person name="Zwiers L.-H."/>
            <person name="Turgeon B."/>
            <person name="Goodwin S."/>
            <person name="Spatafora J."/>
            <person name="Crous P."/>
            <person name="Grigoriev I."/>
        </authorList>
    </citation>
    <scope>NUCLEOTIDE SEQUENCE</scope>
    <source>
        <strain evidence="5">CBS 675.92</strain>
    </source>
</reference>
<dbReference type="PANTHER" id="PTHR31306:SF5">
    <property type="entry name" value="ALPHA-1,6-MANNOSYLTRANSFERASE MNN10-RELATED"/>
    <property type="match status" value="1"/>
</dbReference>
<evidence type="ECO:0000313" key="5">
    <source>
        <dbReference type="EMBL" id="KAF1951811.1"/>
    </source>
</evidence>
<sequence length="292" mass="33684">MFTRSVRVSPFAIILVICFFLGYHFTQNPISTDLAYYAAPHGHTTTEKSGKGNGQRVALVTFVTEERSYLHASLKGKAHYTRRHGYDFIIDYEAHADRGTMWWKFEMIARLIREKKYDWLWWIDFDTLITNTDIKLTDIIEETLANVTNPGEIDYLLTHDCNGLNMGSFVVRAHERSIKFFKDTAAIEQGEREKDDQLSEQDAMVKLLKDDPATARRTVLVPQWKLNAFPEEIACFDQANIGWSPGTFVLHFAGAWAHVEGEDPTGQLMKKYEDQVIWGDWEELWPGPRVTD</sequence>
<keyword evidence="4" id="KW-1133">Transmembrane helix</keyword>
<dbReference type="InterPro" id="IPR029044">
    <property type="entry name" value="Nucleotide-diphossugar_trans"/>
</dbReference>
<dbReference type="GO" id="GO:0006487">
    <property type="term" value="P:protein N-linked glycosylation"/>
    <property type="evidence" value="ECO:0007669"/>
    <property type="project" value="TreeGrafter"/>
</dbReference>
<dbReference type="Proteomes" id="UP000800035">
    <property type="component" value="Unassembled WGS sequence"/>
</dbReference>
<keyword evidence="3" id="KW-0808">Transferase</keyword>
<feature type="transmembrane region" description="Helical" evidence="4">
    <location>
        <begin position="7"/>
        <end position="25"/>
    </location>
</feature>
<keyword evidence="6" id="KW-1185">Reference proteome</keyword>
<evidence type="ECO:0008006" key="7">
    <source>
        <dbReference type="Google" id="ProtNLM"/>
    </source>
</evidence>
<keyword evidence="2" id="KW-0328">Glycosyltransferase</keyword>
<dbReference type="OrthoDB" id="205108at2759"/>
<organism evidence="5 6">
    <name type="scientific">Byssothecium circinans</name>
    <dbReference type="NCBI Taxonomy" id="147558"/>
    <lineage>
        <taxon>Eukaryota</taxon>
        <taxon>Fungi</taxon>
        <taxon>Dikarya</taxon>
        <taxon>Ascomycota</taxon>
        <taxon>Pezizomycotina</taxon>
        <taxon>Dothideomycetes</taxon>
        <taxon>Pleosporomycetidae</taxon>
        <taxon>Pleosporales</taxon>
        <taxon>Massarineae</taxon>
        <taxon>Massarinaceae</taxon>
        <taxon>Byssothecium</taxon>
    </lineage>
</organism>
<evidence type="ECO:0000256" key="4">
    <source>
        <dbReference type="SAM" id="Phobius"/>
    </source>
</evidence>
<keyword evidence="4" id="KW-0812">Transmembrane</keyword>
<evidence type="ECO:0000256" key="2">
    <source>
        <dbReference type="ARBA" id="ARBA00022676"/>
    </source>
</evidence>
<comment type="similarity">
    <text evidence="1">Belongs to the glycosyltransferase 34 family.</text>
</comment>
<dbReference type="Pfam" id="PF05637">
    <property type="entry name" value="Glyco_transf_34"/>
    <property type="match status" value="2"/>
</dbReference>
<evidence type="ECO:0000256" key="1">
    <source>
        <dbReference type="ARBA" id="ARBA00005664"/>
    </source>
</evidence>
<dbReference type="GO" id="GO:0016757">
    <property type="term" value="F:glycosyltransferase activity"/>
    <property type="evidence" value="ECO:0007669"/>
    <property type="project" value="UniProtKB-KW"/>
</dbReference>
<dbReference type="AlphaFoldDB" id="A0A6A5TGT6"/>
<protein>
    <recommendedName>
        <fullName evidence="7">Glycosyltransferase family 34 protein</fullName>
    </recommendedName>
</protein>
<accession>A0A6A5TGT6</accession>
<dbReference type="GO" id="GO:0000139">
    <property type="term" value="C:Golgi membrane"/>
    <property type="evidence" value="ECO:0007669"/>
    <property type="project" value="TreeGrafter"/>
</dbReference>
<evidence type="ECO:0000256" key="3">
    <source>
        <dbReference type="ARBA" id="ARBA00022679"/>
    </source>
</evidence>
<name>A0A6A5TGT6_9PLEO</name>
<keyword evidence="4" id="KW-0472">Membrane</keyword>
<gene>
    <name evidence="5" type="ORF">CC80DRAFT_508458</name>
</gene>
<dbReference type="Gene3D" id="3.90.550.10">
    <property type="entry name" value="Spore Coat Polysaccharide Biosynthesis Protein SpsA, Chain A"/>
    <property type="match status" value="1"/>
</dbReference>
<evidence type="ECO:0000313" key="6">
    <source>
        <dbReference type="Proteomes" id="UP000800035"/>
    </source>
</evidence>
<proteinExistence type="inferred from homology"/>